<dbReference type="Proteomes" id="UP001428290">
    <property type="component" value="Unassembled WGS sequence"/>
</dbReference>
<comment type="caution">
    <text evidence="1">The sequence shown here is derived from an EMBL/GenBank/DDBJ whole genome shotgun (WGS) entry which is preliminary data.</text>
</comment>
<keyword evidence="2" id="KW-1185">Reference proteome</keyword>
<evidence type="ECO:0000313" key="2">
    <source>
        <dbReference type="Proteomes" id="UP001428290"/>
    </source>
</evidence>
<organism evidence="1 2">
    <name type="scientific">Herpetosiphon gulosus</name>
    <dbReference type="NCBI Taxonomy" id="1973496"/>
    <lineage>
        <taxon>Bacteria</taxon>
        <taxon>Bacillati</taxon>
        <taxon>Chloroflexota</taxon>
        <taxon>Chloroflexia</taxon>
        <taxon>Herpetosiphonales</taxon>
        <taxon>Herpetosiphonaceae</taxon>
        <taxon>Herpetosiphon</taxon>
    </lineage>
</organism>
<gene>
    <name evidence="1" type="ORF">Hgul01_04845</name>
</gene>
<dbReference type="RefSeq" id="WP_345724607.1">
    <property type="nucleotide sequence ID" value="NZ_BAABRU010000029.1"/>
</dbReference>
<proteinExistence type="predicted"/>
<evidence type="ECO:0000313" key="1">
    <source>
        <dbReference type="EMBL" id="GAA5531021.1"/>
    </source>
</evidence>
<dbReference type="EMBL" id="BAABRU010000029">
    <property type="protein sequence ID" value="GAA5531021.1"/>
    <property type="molecule type" value="Genomic_DNA"/>
</dbReference>
<name>A0ABP9X857_9CHLR</name>
<protein>
    <submittedName>
        <fullName evidence="1">Uncharacterized protein</fullName>
    </submittedName>
</protein>
<accession>A0ABP9X857</accession>
<reference evidence="1 2" key="1">
    <citation type="submission" date="2024-02" db="EMBL/GenBank/DDBJ databases">
        <title>Herpetosiphon gulosus NBRC 112829.</title>
        <authorList>
            <person name="Ichikawa N."/>
            <person name="Katano-Makiyama Y."/>
            <person name="Hidaka K."/>
        </authorList>
    </citation>
    <scope>NUCLEOTIDE SEQUENCE [LARGE SCALE GENOMIC DNA]</scope>
    <source>
        <strain evidence="1 2">NBRC 112829</strain>
    </source>
</reference>
<sequence length="227" mass="25727">MIQLKTKALQKQLRYSLNRLDPIQDAQETALWSDYEMIGRCYYYLRDERATEYLQQAAVLLVQRQSRTIEPRTSHALFTNAASWFAAANLYRLVGDATSMRACLASVRAVESSPLWKDWPKPLEGYWDLLALAALMDGDAPQALIYDAKIAALPQREDPDRPWSGRLAEAIVHADASAIRAIGDELHGILTRYHGKPWDTTYLNLWDWYALTDQMAAEVERAAVPAA</sequence>